<evidence type="ECO:0000256" key="6">
    <source>
        <dbReference type="ARBA" id="ARBA00023136"/>
    </source>
</evidence>
<evidence type="ECO:0000256" key="4">
    <source>
        <dbReference type="ARBA" id="ARBA00022801"/>
    </source>
</evidence>
<dbReference type="Pfam" id="PF03009">
    <property type="entry name" value="GDPD"/>
    <property type="match status" value="1"/>
</dbReference>
<dbReference type="InParanoid" id="H9G618"/>
<dbReference type="GeneTree" id="ENSGT00940000156251"/>
<reference evidence="10" key="3">
    <citation type="submission" date="2025-09" db="UniProtKB">
        <authorList>
            <consortium name="Ensembl"/>
        </authorList>
    </citation>
    <scope>IDENTIFICATION</scope>
</reference>
<comment type="similarity">
    <text evidence="2">Belongs to the glycerophosphoryl diester phosphodiesterase family.</text>
</comment>
<dbReference type="GO" id="GO:0006629">
    <property type="term" value="P:lipid metabolic process"/>
    <property type="evidence" value="ECO:0007669"/>
    <property type="project" value="InterPro"/>
</dbReference>
<sequence>VIPPYPVSQNSHQPFIFCLVGLYSCRWKKYSQKPDECIFFIMLLLTFSLWFIFLYMWSEAKNDYHNFDGYAYGNLGFWFQWSTFVLFLSMFLFFYILFLVTIALCLLLESQQLYLYMGHKAAVFLFLCLSIMGLSSITLLWHKQWNTFYLSFQITAPFFHLGAIFIMIILAWPVSLHFFRMNSKVIKVLILFPYVAVLLFLFFIPLGLHSPCIREKETLGPKPELIAHRGAPMVAPENTEMAFLKSIQHGAHGFETDVTISYDGVPFLMHDSTLKRTTNVESLYPEFMYEEAAMFPWSHLEKLNSGKWFFEKKPFFSMPPLSQEDRNLAKRQKIYKFIDFLKLADQNNKSIIFDLYRPPKYHPYRNSFIYLVEQVLRVQVLWLPNANRNYVQANSPGFQQVLGYEASIKELQAKNIVKLNLDYRTLASIDFQKYAEANITINVWVVSEPWLFSLAWCYGVNSVTTNAVHSLKALNQPYFLMTPQEYRTMWVIIDVVATFLISFIFGLLR</sequence>
<keyword evidence="5 8" id="KW-1133">Transmembrane helix</keyword>
<evidence type="ECO:0000256" key="7">
    <source>
        <dbReference type="ARBA" id="ARBA00023180"/>
    </source>
</evidence>
<dbReference type="Ensembl" id="ENSACAT00000002210.3">
    <property type="protein sequence ID" value="ENSACAP00000002151.3"/>
    <property type="gene ID" value="ENSACAG00000002220.3"/>
</dbReference>
<keyword evidence="3 8" id="KW-0812">Transmembrane</keyword>
<dbReference type="AlphaFoldDB" id="H9G618"/>
<reference evidence="10" key="1">
    <citation type="submission" date="2009-12" db="EMBL/GenBank/DDBJ databases">
        <title>The Genome Sequence of Anolis carolinensis (Green Anole Lizard).</title>
        <authorList>
            <consortium name="The Genome Sequencing Platform"/>
            <person name="Di Palma F."/>
            <person name="Alfoldi J."/>
            <person name="Heiman D."/>
            <person name="Young S."/>
            <person name="Grabherr M."/>
            <person name="Johnson J."/>
            <person name="Lander E.S."/>
            <person name="Lindblad-Toh K."/>
        </authorList>
    </citation>
    <scope>NUCLEOTIDE SEQUENCE [LARGE SCALE GENOMIC DNA]</scope>
    <source>
        <strain evidence="10">JBL SC #1</strain>
    </source>
</reference>
<feature type="transmembrane region" description="Helical" evidence="8">
    <location>
        <begin position="37"/>
        <end position="58"/>
    </location>
</feature>
<feature type="transmembrane region" description="Helical" evidence="8">
    <location>
        <begin position="121"/>
        <end position="142"/>
    </location>
</feature>
<feature type="transmembrane region" description="Helical" evidence="8">
    <location>
        <begin position="78"/>
        <end position="109"/>
    </location>
</feature>
<keyword evidence="7" id="KW-0325">Glycoprotein</keyword>
<evidence type="ECO:0000259" key="9">
    <source>
        <dbReference type="PROSITE" id="PS51704"/>
    </source>
</evidence>
<organism evidence="10 11">
    <name type="scientific">Anolis carolinensis</name>
    <name type="common">Green anole</name>
    <name type="synonym">American chameleon</name>
    <dbReference type="NCBI Taxonomy" id="28377"/>
    <lineage>
        <taxon>Eukaryota</taxon>
        <taxon>Metazoa</taxon>
        <taxon>Chordata</taxon>
        <taxon>Craniata</taxon>
        <taxon>Vertebrata</taxon>
        <taxon>Euteleostomi</taxon>
        <taxon>Lepidosauria</taxon>
        <taxon>Squamata</taxon>
        <taxon>Bifurcata</taxon>
        <taxon>Unidentata</taxon>
        <taxon>Episquamata</taxon>
        <taxon>Toxicofera</taxon>
        <taxon>Iguania</taxon>
        <taxon>Dactyloidae</taxon>
        <taxon>Anolis</taxon>
    </lineage>
</organism>
<dbReference type="Proteomes" id="UP000001646">
    <property type="component" value="Unplaced"/>
</dbReference>
<dbReference type="Gene3D" id="3.20.20.190">
    <property type="entry name" value="Phosphatidylinositol (PI) phosphodiesterase"/>
    <property type="match status" value="1"/>
</dbReference>
<feature type="transmembrane region" description="Helical" evidence="8">
    <location>
        <begin position="188"/>
        <end position="208"/>
    </location>
</feature>
<feature type="transmembrane region" description="Helical" evidence="8">
    <location>
        <begin position="154"/>
        <end position="176"/>
    </location>
</feature>
<evidence type="ECO:0000313" key="10">
    <source>
        <dbReference type="Ensembl" id="ENSACAP00000002151.3"/>
    </source>
</evidence>
<dbReference type="PROSITE" id="PS51704">
    <property type="entry name" value="GP_PDE"/>
    <property type="match status" value="1"/>
</dbReference>
<protein>
    <recommendedName>
        <fullName evidence="9">GP-PDE domain-containing protein</fullName>
    </recommendedName>
</protein>
<dbReference type="PANTHER" id="PTHR23344">
    <property type="entry name" value="GLYCEROPHOSPHORYL DIESTER PHOSPHODIESTERASE"/>
    <property type="match status" value="1"/>
</dbReference>
<dbReference type="STRING" id="28377.ENSACAP00000002151"/>
<evidence type="ECO:0000256" key="8">
    <source>
        <dbReference type="SAM" id="Phobius"/>
    </source>
</evidence>
<dbReference type="InterPro" id="IPR017946">
    <property type="entry name" value="PLC-like_Pdiesterase_TIM-brl"/>
</dbReference>
<keyword evidence="4" id="KW-0378">Hydrolase</keyword>
<evidence type="ECO:0000256" key="1">
    <source>
        <dbReference type="ARBA" id="ARBA00004141"/>
    </source>
</evidence>
<dbReference type="HOGENOM" id="CLU_024259_2_0_1"/>
<feature type="domain" description="GP-PDE" evidence="9">
    <location>
        <begin position="223"/>
        <end position="475"/>
    </location>
</feature>
<dbReference type="InterPro" id="IPR030395">
    <property type="entry name" value="GP_PDE_dom"/>
</dbReference>
<evidence type="ECO:0000256" key="5">
    <source>
        <dbReference type="ARBA" id="ARBA00022989"/>
    </source>
</evidence>
<reference evidence="10" key="2">
    <citation type="submission" date="2025-08" db="UniProtKB">
        <authorList>
            <consortium name="Ensembl"/>
        </authorList>
    </citation>
    <scope>IDENTIFICATION</scope>
</reference>
<keyword evidence="11" id="KW-1185">Reference proteome</keyword>
<dbReference type="PANTHER" id="PTHR23344:SF13">
    <property type="entry name" value="GLYCEROPHOSPHODIESTER PHOSPHODIESTERASE DOMAIN-CONTAINING PROTEIN 4"/>
    <property type="match status" value="1"/>
</dbReference>
<comment type="subcellular location">
    <subcellularLocation>
        <location evidence="1">Membrane</location>
        <topology evidence="1">Multi-pass membrane protein</topology>
    </subcellularLocation>
</comment>
<dbReference type="SUPFAM" id="SSF51695">
    <property type="entry name" value="PLC-like phosphodiesterases"/>
    <property type="match status" value="1"/>
</dbReference>
<feature type="transmembrane region" description="Helical" evidence="8">
    <location>
        <begin position="489"/>
        <end position="508"/>
    </location>
</feature>
<name>H9G618_ANOCA</name>
<dbReference type="GO" id="GO:0008889">
    <property type="term" value="F:glycerophosphodiester phosphodiesterase activity"/>
    <property type="evidence" value="ECO:0000318"/>
    <property type="project" value="GO_Central"/>
</dbReference>
<proteinExistence type="inferred from homology"/>
<dbReference type="GO" id="GO:0016020">
    <property type="term" value="C:membrane"/>
    <property type="evidence" value="ECO:0000318"/>
    <property type="project" value="GO_Central"/>
</dbReference>
<dbReference type="eggNOG" id="KOG2258">
    <property type="taxonomic scope" value="Eukaryota"/>
</dbReference>
<accession>H9G618</accession>
<keyword evidence="6 8" id="KW-0472">Membrane</keyword>
<evidence type="ECO:0000256" key="2">
    <source>
        <dbReference type="ARBA" id="ARBA00007277"/>
    </source>
</evidence>
<evidence type="ECO:0000313" key="11">
    <source>
        <dbReference type="Proteomes" id="UP000001646"/>
    </source>
</evidence>
<evidence type="ECO:0000256" key="3">
    <source>
        <dbReference type="ARBA" id="ARBA00022692"/>
    </source>
</evidence>